<protein>
    <submittedName>
        <fullName evidence="1">Uncharacterized protein</fullName>
    </submittedName>
</protein>
<reference evidence="1 2" key="1">
    <citation type="journal article" date="2014" name="Agronomy (Basel)">
        <title>A Draft Genome Sequence for Ensete ventricosum, the Drought-Tolerant Tree Against Hunger.</title>
        <authorList>
            <person name="Harrison J."/>
            <person name="Moore K.A."/>
            <person name="Paszkiewicz K."/>
            <person name="Jones T."/>
            <person name="Grant M."/>
            <person name="Ambacheew D."/>
            <person name="Muzemil S."/>
            <person name="Studholme D.J."/>
        </authorList>
    </citation>
    <scope>NUCLEOTIDE SEQUENCE [LARGE SCALE GENOMIC DNA]</scope>
</reference>
<dbReference type="AlphaFoldDB" id="A0A426ZSU7"/>
<dbReference type="Proteomes" id="UP000287651">
    <property type="component" value="Unassembled WGS sequence"/>
</dbReference>
<accession>A0A426ZSU7</accession>
<gene>
    <name evidence="1" type="ORF">B296_00032065</name>
</gene>
<sequence length="160" mass="17562">MSVEQALLIQAQCASSPAVFSVRSWSLARWMMIQSSAREVGCWNDGARVGRKYSSSGRSLIPARRSGRVGSRRDPSDSQWVFVDHPYLATRLPLWLTLSLYASTMPVVLAVRDASTGEGIGLTCVKSVVRLLGYRPYMCQVDCTTVGDSALPMSGRPHDH</sequence>
<organism evidence="1 2">
    <name type="scientific">Ensete ventricosum</name>
    <name type="common">Abyssinian banana</name>
    <name type="synonym">Musa ensete</name>
    <dbReference type="NCBI Taxonomy" id="4639"/>
    <lineage>
        <taxon>Eukaryota</taxon>
        <taxon>Viridiplantae</taxon>
        <taxon>Streptophyta</taxon>
        <taxon>Embryophyta</taxon>
        <taxon>Tracheophyta</taxon>
        <taxon>Spermatophyta</taxon>
        <taxon>Magnoliopsida</taxon>
        <taxon>Liliopsida</taxon>
        <taxon>Zingiberales</taxon>
        <taxon>Musaceae</taxon>
        <taxon>Ensete</taxon>
    </lineage>
</organism>
<evidence type="ECO:0000313" key="2">
    <source>
        <dbReference type="Proteomes" id="UP000287651"/>
    </source>
</evidence>
<proteinExistence type="predicted"/>
<comment type="caution">
    <text evidence="1">The sequence shown here is derived from an EMBL/GenBank/DDBJ whole genome shotgun (WGS) entry which is preliminary data.</text>
</comment>
<name>A0A426ZSU7_ENSVE</name>
<evidence type="ECO:0000313" key="1">
    <source>
        <dbReference type="EMBL" id="RRT66965.1"/>
    </source>
</evidence>
<dbReference type="EMBL" id="AMZH03005223">
    <property type="protein sequence ID" value="RRT66965.1"/>
    <property type="molecule type" value="Genomic_DNA"/>
</dbReference>